<organism evidence="5 6">
    <name type="scientific">Lunasporangiospora selenospora</name>
    <dbReference type="NCBI Taxonomy" id="979761"/>
    <lineage>
        <taxon>Eukaryota</taxon>
        <taxon>Fungi</taxon>
        <taxon>Fungi incertae sedis</taxon>
        <taxon>Mucoromycota</taxon>
        <taxon>Mortierellomycotina</taxon>
        <taxon>Mortierellomycetes</taxon>
        <taxon>Mortierellales</taxon>
        <taxon>Mortierellaceae</taxon>
        <taxon>Lunasporangiospora</taxon>
    </lineage>
</organism>
<feature type="transmembrane region" description="Helical" evidence="2">
    <location>
        <begin position="1143"/>
        <end position="1165"/>
    </location>
</feature>
<dbReference type="GO" id="GO:0005789">
    <property type="term" value="C:endoplasmic reticulum membrane"/>
    <property type="evidence" value="ECO:0007669"/>
    <property type="project" value="UniProtKB-SubCell"/>
</dbReference>
<dbReference type="InterPro" id="IPR017850">
    <property type="entry name" value="Alkaline_phosphatase_core_sf"/>
</dbReference>
<dbReference type="CDD" id="cd16024">
    <property type="entry name" value="GPI_EPT_2"/>
    <property type="match status" value="1"/>
</dbReference>
<dbReference type="Pfam" id="PF19316">
    <property type="entry name" value="PIGO_PIGG"/>
    <property type="match status" value="3"/>
</dbReference>
<feature type="domain" description="GPI ethanolamine phosphate transferase 2 C-terminal" evidence="4">
    <location>
        <begin position="1139"/>
        <end position="1198"/>
    </location>
</feature>
<dbReference type="EMBL" id="JAABOA010000014">
    <property type="protein sequence ID" value="KAF9586605.1"/>
    <property type="molecule type" value="Genomic_DNA"/>
</dbReference>
<dbReference type="PANTHER" id="PTHR23072:SF0">
    <property type="entry name" value="GPI ETHANOLAMINE PHOSPHATE TRANSFERASE 2"/>
    <property type="match status" value="1"/>
</dbReference>
<feature type="compositionally biased region" description="Basic and acidic residues" evidence="3">
    <location>
        <begin position="1048"/>
        <end position="1069"/>
    </location>
</feature>
<gene>
    <name evidence="5" type="primary">LAS21</name>
    <name evidence="5" type="ORF">BGW38_001286</name>
</gene>
<comment type="similarity">
    <text evidence="2">Belongs to the PIGG/PIGN/PIGO family. PIGG subfamily.</text>
</comment>
<evidence type="ECO:0000259" key="4">
    <source>
        <dbReference type="Pfam" id="PF19316"/>
    </source>
</evidence>
<dbReference type="SUPFAM" id="SSF53649">
    <property type="entry name" value="Alkaline phosphatase-like"/>
    <property type="match status" value="1"/>
</dbReference>
<feature type="transmembrane region" description="Helical" evidence="2">
    <location>
        <begin position="958"/>
        <end position="981"/>
    </location>
</feature>
<keyword evidence="2" id="KW-0472">Membrane</keyword>
<accession>A0A9P6G394</accession>
<dbReference type="Proteomes" id="UP000780801">
    <property type="component" value="Unassembled WGS sequence"/>
</dbReference>
<comment type="caution">
    <text evidence="5">The sequence shown here is derived from an EMBL/GenBank/DDBJ whole genome shotgun (WGS) entry which is preliminary data.</text>
</comment>
<feature type="domain" description="GPI ethanolamine phosphate transferase 2 C-terminal" evidence="4">
    <location>
        <begin position="505"/>
        <end position="655"/>
    </location>
</feature>
<feature type="transmembrane region" description="Helical" evidence="2">
    <location>
        <begin position="539"/>
        <end position="559"/>
    </location>
</feature>
<keyword evidence="1" id="KW-0325">Glycoprotein</keyword>
<feature type="domain" description="GPI ethanolamine phosphate transferase 2 C-terminal" evidence="4">
    <location>
        <begin position="925"/>
        <end position="992"/>
    </location>
</feature>
<feature type="transmembrane region" description="Helical" evidence="2">
    <location>
        <begin position="421"/>
        <end position="441"/>
    </location>
</feature>
<proteinExistence type="inferred from homology"/>
<dbReference type="InterPro" id="IPR037674">
    <property type="entry name" value="PIG-G_N"/>
</dbReference>
<keyword evidence="2" id="KW-0256">Endoplasmic reticulum</keyword>
<sequence length="1220" mass="137378">MLVDALRSDFLYDNKTGFQFMQSLVDQHKAIPFTALASAPTATLPRLKALATGAVPGFLDAILNIAESDQSSTLANQDNWIAQFVRSRSQRLDMQTGEPMNRTDTVEVDTNVTRHVEPEMLKDDWDGLILHYLGLDHVGHSGGSKSPLMHPKQIEMDNVAETIYGELLRRDAEDLAKYPQSLPTLFILCGDHGMNEIGNHGGSSKSEISTAFLFMSSAFTSAASQEHLKTMIDPYKCNQELPGKDCNKAEDFSFYRTVNQIDLVPTLSLLLGLPIPKNNVGRVIPELLSEYSASDKLRALQINAHQVAEVLKSKWPNFKSKSLELLEDFKDGDESYSSEKSEQCSRHGDEQTRLQCWYTLALADHASYLSTSRANFNNETAASNDYARQTYFNHAEQAYNQFLSDASSMLSTALSKYDMPLLTNGSMLMAFAVAGMIFCAFQTNLLADFKLSCVEPDPVSPPSLDHRQYRSQALHSISRIAATSSKTSFSTLRVVEKTKNIRTVNEINWLSVRVLGLVILVLYLITLFASSFVEEEHQFWYFFGMTWWTILGLTSAHYVTGPTDEATESNPGLSVTLPDRNPTSEIKATGLRSGFTTAKYCFLQMILLRILRSWNQTGQKYADQIDLRHYLNSSWQGFSWTLFWMSMVVLTALVIALVYSTTTKYQLPSAPARQRQEKGQDPTIEAWRSAAITITQGLLAIAAITVSLWITVYKMDLEAAYIGEPLMRRVHGFMSTISQIGYPTTTLPKETPIEKTDSHPTVMLEFSGYEMARGCYAALGLILLLSLVLARLSVSNSVSQRIFTSATEIRHHKAALLFMPSMVLGVVTFLLILLSRRHNAPVFVLFVVQLWAYLKWIECIRQRPSNTTRDNTGDNRAIFKEENGSENVQENESAELDAAIEHLSALRQYRRHFRTLPGLGSIHSCTLITLILSSFFILGNSNSIASIDISNSYVGIRSYNIVLTGVLTFVSNWAGPIWWAFASVVVLRWDIEWELGWIREEEALLSEEHEEKMWKTVKGWRIEDKNSLTKRTKKRIASVRAIMKKQKKESQQEDVPTEKAKGKDEREGEAYEEPWEETKAQDQGADIVAEKEHEDDTFYVYEEQELDPNDPAEAGSRSIGKLLDLSNITAARRRWTNIRVMDHLIVTTTFFAIALYALSIAAVILRHHLFIWTVFSPKVLYQCAWTVLFQLIVQVLIVGGCSIPSPGLELVIILSLFSPQ</sequence>
<dbReference type="PANTHER" id="PTHR23072">
    <property type="entry name" value="PHOSPHATIDYLINOSITOL GLYCAN-RELATED"/>
    <property type="match status" value="1"/>
</dbReference>
<feature type="region of interest" description="Disordered" evidence="3">
    <location>
        <begin position="1043"/>
        <end position="1084"/>
    </location>
</feature>
<keyword evidence="2" id="KW-0808">Transferase</keyword>
<keyword evidence="6" id="KW-1185">Reference proteome</keyword>
<comment type="function">
    <text evidence="2">Ethanolamine phosphate transferase involved in glycosylphosphatidylinositol-anchor biosynthesis. Transfers ethanolamine phosphate to the GPI second mannose.</text>
</comment>
<dbReference type="InterPro" id="IPR039527">
    <property type="entry name" value="PIGG/GPI7"/>
</dbReference>
<dbReference type="OrthoDB" id="272139at2759"/>
<dbReference type="Gene3D" id="3.40.720.10">
    <property type="entry name" value="Alkaline Phosphatase, subunit A"/>
    <property type="match status" value="1"/>
</dbReference>
<feature type="transmembrane region" description="Helical" evidence="2">
    <location>
        <begin position="510"/>
        <end position="533"/>
    </location>
</feature>
<evidence type="ECO:0000313" key="6">
    <source>
        <dbReference type="Proteomes" id="UP000780801"/>
    </source>
</evidence>
<feature type="transmembrane region" description="Helical" evidence="2">
    <location>
        <begin position="1185"/>
        <end position="1217"/>
    </location>
</feature>
<dbReference type="GO" id="GO:0051267">
    <property type="term" value="F:CP2 mannose-ethanolamine phosphotransferase activity"/>
    <property type="evidence" value="ECO:0007669"/>
    <property type="project" value="TreeGrafter"/>
</dbReference>
<evidence type="ECO:0000256" key="3">
    <source>
        <dbReference type="SAM" id="MobiDB-lite"/>
    </source>
</evidence>
<dbReference type="AlphaFoldDB" id="A0A9P6G394"/>
<evidence type="ECO:0000256" key="2">
    <source>
        <dbReference type="RuleBase" id="RU367106"/>
    </source>
</evidence>
<feature type="transmembrane region" description="Helical" evidence="2">
    <location>
        <begin position="815"/>
        <end position="834"/>
    </location>
</feature>
<reference evidence="5" key="1">
    <citation type="journal article" date="2020" name="Fungal Divers.">
        <title>Resolving the Mortierellaceae phylogeny through synthesis of multi-gene phylogenetics and phylogenomics.</title>
        <authorList>
            <person name="Vandepol N."/>
            <person name="Liber J."/>
            <person name="Desiro A."/>
            <person name="Na H."/>
            <person name="Kennedy M."/>
            <person name="Barry K."/>
            <person name="Grigoriev I.V."/>
            <person name="Miller A.N."/>
            <person name="O'Donnell K."/>
            <person name="Stajich J.E."/>
            <person name="Bonito G."/>
        </authorList>
    </citation>
    <scope>NUCLEOTIDE SEQUENCE</scope>
    <source>
        <strain evidence="5">KOD1015</strain>
    </source>
</reference>
<comment type="pathway">
    <text evidence="2">Glycolipid biosynthesis; glycosylphosphatidylinositol-anchor biosynthesis.</text>
</comment>
<name>A0A9P6G394_9FUNG</name>
<dbReference type="GO" id="GO:0006506">
    <property type="term" value="P:GPI anchor biosynthetic process"/>
    <property type="evidence" value="ECO:0007669"/>
    <property type="project" value="UniProtKB-KW"/>
</dbReference>
<comment type="subcellular location">
    <subcellularLocation>
        <location evidence="2">Endoplasmic reticulum membrane</location>
        <topology evidence="2">Multi-pass membrane protein</topology>
    </subcellularLocation>
</comment>
<feature type="transmembrane region" description="Helical" evidence="2">
    <location>
        <begin position="916"/>
        <end position="938"/>
    </location>
</feature>
<keyword evidence="2" id="KW-0812">Transmembrane</keyword>
<feature type="transmembrane region" description="Helical" evidence="2">
    <location>
        <begin position="638"/>
        <end position="659"/>
    </location>
</feature>
<evidence type="ECO:0000256" key="1">
    <source>
        <dbReference type="ARBA" id="ARBA00023180"/>
    </source>
</evidence>
<protein>
    <recommendedName>
        <fullName evidence="2">GPI ethanolamine phosphate transferase 2</fullName>
    </recommendedName>
</protein>
<keyword evidence="2" id="KW-0337">GPI-anchor biosynthesis</keyword>
<feature type="transmembrane region" description="Helical" evidence="2">
    <location>
        <begin position="776"/>
        <end position="794"/>
    </location>
</feature>
<dbReference type="InterPro" id="IPR045687">
    <property type="entry name" value="PIGG/GPI7_C"/>
</dbReference>
<keyword evidence="2" id="KW-1133">Transmembrane helix</keyword>
<evidence type="ECO:0000313" key="5">
    <source>
        <dbReference type="EMBL" id="KAF9586605.1"/>
    </source>
</evidence>